<accession>A0A9P6AWR1</accession>
<evidence type="ECO:0000313" key="2">
    <source>
        <dbReference type="EMBL" id="KAF9513356.1"/>
    </source>
</evidence>
<organism evidence="2 3">
    <name type="scientific">Hydnum rufescens UP504</name>
    <dbReference type="NCBI Taxonomy" id="1448309"/>
    <lineage>
        <taxon>Eukaryota</taxon>
        <taxon>Fungi</taxon>
        <taxon>Dikarya</taxon>
        <taxon>Basidiomycota</taxon>
        <taxon>Agaricomycotina</taxon>
        <taxon>Agaricomycetes</taxon>
        <taxon>Cantharellales</taxon>
        <taxon>Hydnaceae</taxon>
        <taxon>Hydnum</taxon>
    </lineage>
</organism>
<protein>
    <submittedName>
        <fullName evidence="2">Uncharacterized protein</fullName>
    </submittedName>
</protein>
<name>A0A9P6AWR1_9AGAM</name>
<dbReference type="EMBL" id="MU128974">
    <property type="protein sequence ID" value="KAF9513356.1"/>
    <property type="molecule type" value="Genomic_DNA"/>
</dbReference>
<sequence length="254" mass="28720">MTYPNKSPHLKSRTILNSNQYEPAEPNPATPNLPNECLPMNAHPTNAHPMNTRPTKTRHTNTTRPPKPNNPPNEHGPNSLPPNQTFQTTHLPKWVFSLHEDPPDEDIVYHTPASVGVWYYVPRCQKNQAQGKTWDHAATHTPDPQLPATYMRTKQIWRHTPASAGISTARYLTRQMHRPGPKQNMGLHCPHTPDPRFSATTKHETNMVPHTRQSGLSYNRYCLQHPPPLKTDRTPNEAREGTTHPLGQVCGATK</sequence>
<dbReference type="AlphaFoldDB" id="A0A9P6AWR1"/>
<feature type="region of interest" description="Disordered" evidence="1">
    <location>
        <begin position="1"/>
        <end position="86"/>
    </location>
</feature>
<feature type="region of interest" description="Disordered" evidence="1">
    <location>
        <begin position="227"/>
        <end position="254"/>
    </location>
</feature>
<evidence type="ECO:0000313" key="3">
    <source>
        <dbReference type="Proteomes" id="UP000886523"/>
    </source>
</evidence>
<proteinExistence type="predicted"/>
<evidence type="ECO:0000256" key="1">
    <source>
        <dbReference type="SAM" id="MobiDB-lite"/>
    </source>
</evidence>
<keyword evidence="3" id="KW-1185">Reference proteome</keyword>
<dbReference type="Proteomes" id="UP000886523">
    <property type="component" value="Unassembled WGS sequence"/>
</dbReference>
<comment type="caution">
    <text evidence="2">The sequence shown here is derived from an EMBL/GenBank/DDBJ whole genome shotgun (WGS) entry which is preliminary data.</text>
</comment>
<reference evidence="2" key="1">
    <citation type="journal article" date="2020" name="Nat. Commun.">
        <title>Large-scale genome sequencing of mycorrhizal fungi provides insights into the early evolution of symbiotic traits.</title>
        <authorList>
            <person name="Miyauchi S."/>
            <person name="Kiss E."/>
            <person name="Kuo A."/>
            <person name="Drula E."/>
            <person name="Kohler A."/>
            <person name="Sanchez-Garcia M."/>
            <person name="Morin E."/>
            <person name="Andreopoulos B."/>
            <person name="Barry K.W."/>
            <person name="Bonito G."/>
            <person name="Buee M."/>
            <person name="Carver A."/>
            <person name="Chen C."/>
            <person name="Cichocki N."/>
            <person name="Clum A."/>
            <person name="Culley D."/>
            <person name="Crous P.W."/>
            <person name="Fauchery L."/>
            <person name="Girlanda M."/>
            <person name="Hayes R.D."/>
            <person name="Keri Z."/>
            <person name="LaButti K."/>
            <person name="Lipzen A."/>
            <person name="Lombard V."/>
            <person name="Magnuson J."/>
            <person name="Maillard F."/>
            <person name="Murat C."/>
            <person name="Nolan M."/>
            <person name="Ohm R.A."/>
            <person name="Pangilinan J."/>
            <person name="Pereira M.F."/>
            <person name="Perotto S."/>
            <person name="Peter M."/>
            <person name="Pfister S."/>
            <person name="Riley R."/>
            <person name="Sitrit Y."/>
            <person name="Stielow J.B."/>
            <person name="Szollosi G."/>
            <person name="Zifcakova L."/>
            <person name="Stursova M."/>
            <person name="Spatafora J.W."/>
            <person name="Tedersoo L."/>
            <person name="Vaario L.M."/>
            <person name="Yamada A."/>
            <person name="Yan M."/>
            <person name="Wang P."/>
            <person name="Xu J."/>
            <person name="Bruns T."/>
            <person name="Baldrian P."/>
            <person name="Vilgalys R."/>
            <person name="Dunand C."/>
            <person name="Henrissat B."/>
            <person name="Grigoriev I.V."/>
            <person name="Hibbett D."/>
            <person name="Nagy L.G."/>
            <person name="Martin F.M."/>
        </authorList>
    </citation>
    <scope>NUCLEOTIDE SEQUENCE</scope>
    <source>
        <strain evidence="2">UP504</strain>
    </source>
</reference>
<feature type="compositionally biased region" description="Basic and acidic residues" evidence="1">
    <location>
        <begin position="230"/>
        <end position="242"/>
    </location>
</feature>
<gene>
    <name evidence="2" type="ORF">BS47DRAFT_1362547</name>
</gene>